<sequence>MAGTLMENSVQQWEFQTKFDKICNAFWNRLASHEEVLTLPADAETLASSWCVSLPFWAESQDRRGFHQPSTTWGDSLQIGSPTGRFGGFGG</sequence>
<evidence type="ECO:0000313" key="2">
    <source>
        <dbReference type="Proteomes" id="UP001295444"/>
    </source>
</evidence>
<evidence type="ECO:0000313" key="1">
    <source>
        <dbReference type="EMBL" id="CAH2316583.1"/>
    </source>
</evidence>
<keyword evidence="2" id="KW-1185">Reference proteome</keyword>
<name>A0AAD1T4E8_PELCU</name>
<dbReference type="EMBL" id="OW240920">
    <property type="protein sequence ID" value="CAH2316583.1"/>
    <property type="molecule type" value="Genomic_DNA"/>
</dbReference>
<reference evidence="1" key="1">
    <citation type="submission" date="2022-03" db="EMBL/GenBank/DDBJ databases">
        <authorList>
            <person name="Alioto T."/>
            <person name="Alioto T."/>
            <person name="Gomez Garrido J."/>
        </authorList>
    </citation>
    <scope>NUCLEOTIDE SEQUENCE</scope>
</reference>
<dbReference type="AlphaFoldDB" id="A0AAD1T4E8"/>
<proteinExistence type="predicted"/>
<organism evidence="1 2">
    <name type="scientific">Pelobates cultripes</name>
    <name type="common">Western spadefoot toad</name>
    <dbReference type="NCBI Taxonomy" id="61616"/>
    <lineage>
        <taxon>Eukaryota</taxon>
        <taxon>Metazoa</taxon>
        <taxon>Chordata</taxon>
        <taxon>Craniata</taxon>
        <taxon>Vertebrata</taxon>
        <taxon>Euteleostomi</taxon>
        <taxon>Amphibia</taxon>
        <taxon>Batrachia</taxon>
        <taxon>Anura</taxon>
        <taxon>Pelobatoidea</taxon>
        <taxon>Pelobatidae</taxon>
        <taxon>Pelobates</taxon>
    </lineage>
</organism>
<dbReference type="Proteomes" id="UP001295444">
    <property type="component" value="Chromosome 09"/>
</dbReference>
<protein>
    <submittedName>
        <fullName evidence="1">Uncharacterized protein</fullName>
    </submittedName>
</protein>
<gene>
    <name evidence="1" type="ORF">PECUL_23A026694</name>
</gene>
<accession>A0AAD1T4E8</accession>